<keyword evidence="2" id="KW-0472">Membrane</keyword>
<evidence type="ECO:0000256" key="1">
    <source>
        <dbReference type="SAM" id="MobiDB-lite"/>
    </source>
</evidence>
<reference evidence="3 4" key="1">
    <citation type="submission" date="2024-09" db="EMBL/GenBank/DDBJ databases">
        <authorList>
            <person name="Sun Q."/>
            <person name="Mori K."/>
        </authorList>
    </citation>
    <scope>NUCLEOTIDE SEQUENCE [LARGE SCALE GENOMIC DNA]</scope>
    <source>
        <strain evidence="3 4">JCM 4362</strain>
    </source>
</reference>
<feature type="transmembrane region" description="Helical" evidence="2">
    <location>
        <begin position="174"/>
        <end position="193"/>
    </location>
</feature>
<protein>
    <submittedName>
        <fullName evidence="3">ABC transporter permease</fullName>
    </submittedName>
</protein>
<accession>A0ABV5P6E5</accession>
<sequence>MSRLLRLATADFRDRVRRPAYVVILCAAVGLGQLATPGADAGWVVMQVGTYRGEYNSAYIGMVVALAGAVWLSLGGFYVVRDAIARDHGTGVGRLLATTPLRTTAYLAAKFLSSVLVLASMLGVLVLTALFMQLARGEVTAVDPVALVSPFVLIALPLMAFTAGAALLFEAIPLLRAGFGNIVWFFGWMYLAVGGQSGDAPLGGIGVHDVVRLLTRDMTAQGVDLVKAGEFSLGLTMIDAPLTTFVWHGFDPDAGYLTSRLVIVVLAVTLALVPALWFPRFDPSRGRQLGKPTASLSADNTSALLSADNTSAPPHTATTSGTPASASFASAPRTPVELGSSTLRLLTGQTRVLLQGIPRWWWGGVVTVTGVSPLATGTAAHYLLILAWIWPVLIWSRLGAQSHGSGVDSLLGAYPSARRRIVAEWLAGFLLTAVSGLGPAVRMAVGADGTGLVHWSVAALAIPSLALLLGTVSRSPRLFQVTYLPLWFATVNGIAPLDYMGALRTADGTPAGMPPLFLLTVTAAMLALTFLTHAARRAAS</sequence>
<keyword evidence="2" id="KW-0812">Transmembrane</keyword>
<keyword evidence="4" id="KW-1185">Reference proteome</keyword>
<feature type="transmembrane region" description="Helical" evidence="2">
    <location>
        <begin position="484"/>
        <end position="503"/>
    </location>
</feature>
<feature type="transmembrane region" description="Helical" evidence="2">
    <location>
        <begin position="59"/>
        <end position="80"/>
    </location>
</feature>
<feature type="transmembrane region" description="Helical" evidence="2">
    <location>
        <begin position="147"/>
        <end position="169"/>
    </location>
</feature>
<feature type="transmembrane region" description="Helical" evidence="2">
    <location>
        <begin position="111"/>
        <end position="135"/>
    </location>
</feature>
<dbReference type="EMBL" id="JBHMCR010000001">
    <property type="protein sequence ID" value="MFB9518709.1"/>
    <property type="molecule type" value="Genomic_DNA"/>
</dbReference>
<feature type="transmembrane region" description="Helical" evidence="2">
    <location>
        <begin position="515"/>
        <end position="535"/>
    </location>
</feature>
<feature type="region of interest" description="Disordered" evidence="1">
    <location>
        <begin position="307"/>
        <end position="329"/>
    </location>
</feature>
<proteinExistence type="predicted"/>
<name>A0ABV5P6E5_STRCM</name>
<dbReference type="RefSeq" id="WP_345219434.1">
    <property type="nucleotide sequence ID" value="NZ_BAAAXE010000002.1"/>
</dbReference>
<evidence type="ECO:0000313" key="3">
    <source>
        <dbReference type="EMBL" id="MFB9518709.1"/>
    </source>
</evidence>
<evidence type="ECO:0000313" key="4">
    <source>
        <dbReference type="Proteomes" id="UP001589718"/>
    </source>
</evidence>
<comment type="caution">
    <text evidence="3">The sequence shown here is derived from an EMBL/GenBank/DDBJ whole genome shotgun (WGS) entry which is preliminary data.</text>
</comment>
<evidence type="ECO:0000256" key="2">
    <source>
        <dbReference type="SAM" id="Phobius"/>
    </source>
</evidence>
<feature type="transmembrane region" description="Helical" evidence="2">
    <location>
        <begin position="20"/>
        <end position="39"/>
    </location>
</feature>
<dbReference type="Proteomes" id="UP001589718">
    <property type="component" value="Unassembled WGS sequence"/>
</dbReference>
<feature type="transmembrane region" description="Helical" evidence="2">
    <location>
        <begin position="257"/>
        <end position="278"/>
    </location>
</feature>
<feature type="transmembrane region" description="Helical" evidence="2">
    <location>
        <begin position="453"/>
        <end position="472"/>
    </location>
</feature>
<feature type="compositionally biased region" description="Low complexity" evidence="1">
    <location>
        <begin position="310"/>
        <end position="329"/>
    </location>
</feature>
<feature type="transmembrane region" description="Helical" evidence="2">
    <location>
        <begin position="421"/>
        <end position="441"/>
    </location>
</feature>
<keyword evidence="2" id="KW-1133">Transmembrane helix</keyword>
<organism evidence="3 4">
    <name type="scientific">Streptomyces cremeus</name>
    <dbReference type="NCBI Taxonomy" id="66881"/>
    <lineage>
        <taxon>Bacteria</taxon>
        <taxon>Bacillati</taxon>
        <taxon>Actinomycetota</taxon>
        <taxon>Actinomycetes</taxon>
        <taxon>Kitasatosporales</taxon>
        <taxon>Streptomycetaceae</taxon>
        <taxon>Streptomyces</taxon>
    </lineage>
</organism>
<gene>
    <name evidence="3" type="ORF">ACFFTU_01915</name>
</gene>